<comment type="function">
    <text evidence="2">DNA polymerase III is a complex, multichain enzyme responsible for most of the replicative synthesis in bacteria. The epsilon subunit contain the editing function and is a proofreading 3'-5' exonuclease.</text>
</comment>
<dbReference type="InterPro" id="IPR012337">
    <property type="entry name" value="RNaseH-like_sf"/>
</dbReference>
<dbReference type="GO" id="GO:0008408">
    <property type="term" value="F:3'-5' exonuclease activity"/>
    <property type="evidence" value="ECO:0007669"/>
    <property type="project" value="TreeGrafter"/>
</dbReference>
<dbReference type="GO" id="GO:0003887">
    <property type="term" value="F:DNA-directed DNA polymerase activity"/>
    <property type="evidence" value="ECO:0007669"/>
    <property type="project" value="UniProtKB-EC"/>
</dbReference>
<organism evidence="6 7">
    <name type="scientific">Neisseria zoodegmatis</name>
    <dbReference type="NCBI Taxonomy" id="326523"/>
    <lineage>
        <taxon>Bacteria</taxon>
        <taxon>Pseudomonadati</taxon>
        <taxon>Pseudomonadota</taxon>
        <taxon>Betaproteobacteria</taxon>
        <taxon>Neisseriales</taxon>
        <taxon>Neisseriaceae</taxon>
        <taxon>Neisseria</taxon>
    </lineage>
</organism>
<dbReference type="InterPro" id="IPR006054">
    <property type="entry name" value="DnaQ"/>
</dbReference>
<dbReference type="GO" id="GO:0003677">
    <property type="term" value="F:DNA binding"/>
    <property type="evidence" value="ECO:0007669"/>
    <property type="project" value="InterPro"/>
</dbReference>
<sequence length="466" mass="52152">MMDLASRWPQLAAYFSDFKIPVAIVDLESTGGNLYADRVTEIAVLRFENGTIQRYEWLVNPKQSISQFITALTGIDNAMVADAPAFADLSDTLLPLLRGTLLIAHNSRFDYTFLRHEFQRIGVSFAAPTLCTVQLSRRLYPQFHKHNLDSIIQRFDIDAAQRHRAMTDVMALADFLEKSLAEKGTEEWERHFHSLIQPKILPAWLPAALSQQIYALPDSYGVSIWRDKKGNATSMHVHEKAFSEIAASLQNQESVPFIREISDIQFIPALGKLHALYQKAQLATEHASRPSEKSSHYLTVQFTTDECSRLQAKIVSLSNGCMTHPPTGLFLHKKSAKRALTAWANEYGLCPSSLNILPTTHAHNVPCPVQEIGRCSGHCHTESGIETQNRKILEHAPSLPVADWGKARKVEVVESDVLSGREIVLNCEGGALELPDGRWYFDHTLPALLKEKFKSGKNAVHIIKAV</sequence>
<dbReference type="EMBL" id="LT906434">
    <property type="protein sequence ID" value="SNU80516.1"/>
    <property type="molecule type" value="Genomic_DNA"/>
</dbReference>
<dbReference type="Proteomes" id="UP000215033">
    <property type="component" value="Chromosome 1"/>
</dbReference>
<evidence type="ECO:0000256" key="1">
    <source>
        <dbReference type="ARBA" id="ARBA00012417"/>
    </source>
</evidence>
<dbReference type="CDD" id="cd06127">
    <property type="entry name" value="DEDDh"/>
    <property type="match status" value="1"/>
</dbReference>
<name>A0AB38DTI8_9NEIS</name>
<dbReference type="InterPro" id="IPR036397">
    <property type="entry name" value="RNaseH_sf"/>
</dbReference>
<accession>A0AB38DTI8</accession>
<dbReference type="GO" id="GO:0045004">
    <property type="term" value="P:DNA replication proofreading"/>
    <property type="evidence" value="ECO:0007669"/>
    <property type="project" value="TreeGrafter"/>
</dbReference>
<evidence type="ECO:0000256" key="2">
    <source>
        <dbReference type="ARBA" id="ARBA00025483"/>
    </source>
</evidence>
<dbReference type="SMART" id="SM00479">
    <property type="entry name" value="EXOIII"/>
    <property type="match status" value="1"/>
</dbReference>
<dbReference type="Gene3D" id="3.30.420.10">
    <property type="entry name" value="Ribonuclease H-like superfamily/Ribonuclease H"/>
    <property type="match status" value="1"/>
</dbReference>
<dbReference type="RefSeq" id="WP_085362795.1">
    <property type="nucleotide sequence ID" value="NZ_LT906434.1"/>
</dbReference>
<feature type="domain" description="Exonuclease" evidence="5">
    <location>
        <begin position="21"/>
        <end position="185"/>
    </location>
</feature>
<dbReference type="EC" id="2.7.7.7" evidence="1"/>
<comment type="subunit">
    <text evidence="3">DNA polymerase III contains a core (composed of alpha, epsilon and theta chains) that associates with a tau subunit. This core dimerizes to form the POLIII' complex. PolIII' associates with the gamma complex (composed of gamma, delta, delta', psi and chi chains) and with the beta chain to form the complete DNA polymerase III complex.</text>
</comment>
<evidence type="ECO:0000256" key="4">
    <source>
        <dbReference type="ARBA" id="ARBA00049244"/>
    </source>
</evidence>
<dbReference type="KEGG" id="nzo:SAMEA4504057_2046"/>
<dbReference type="InterPro" id="IPR013520">
    <property type="entry name" value="Ribonucl_H"/>
</dbReference>
<dbReference type="AlphaFoldDB" id="A0AB38DTI8"/>
<keyword evidence="6" id="KW-0808">Transferase</keyword>
<evidence type="ECO:0000313" key="6">
    <source>
        <dbReference type="EMBL" id="SNU80516.1"/>
    </source>
</evidence>
<dbReference type="GO" id="GO:0005829">
    <property type="term" value="C:cytosol"/>
    <property type="evidence" value="ECO:0007669"/>
    <property type="project" value="TreeGrafter"/>
</dbReference>
<dbReference type="PANTHER" id="PTHR30231:SF37">
    <property type="entry name" value="EXODEOXYRIBONUCLEASE 10"/>
    <property type="match status" value="1"/>
</dbReference>
<proteinExistence type="predicted"/>
<comment type="catalytic activity">
    <reaction evidence="4">
        <text>DNA(n) + a 2'-deoxyribonucleoside 5'-triphosphate = DNA(n+1) + diphosphate</text>
        <dbReference type="Rhea" id="RHEA:22508"/>
        <dbReference type="Rhea" id="RHEA-COMP:17339"/>
        <dbReference type="Rhea" id="RHEA-COMP:17340"/>
        <dbReference type="ChEBI" id="CHEBI:33019"/>
        <dbReference type="ChEBI" id="CHEBI:61560"/>
        <dbReference type="ChEBI" id="CHEBI:173112"/>
        <dbReference type="EC" id="2.7.7.7"/>
    </reaction>
</comment>
<keyword evidence="6" id="KW-0548">Nucleotidyltransferase</keyword>
<reference evidence="6 7" key="1">
    <citation type="submission" date="2017-06" db="EMBL/GenBank/DDBJ databases">
        <authorList>
            <consortium name="Pathogen Informatics"/>
        </authorList>
    </citation>
    <scope>NUCLEOTIDE SEQUENCE [LARGE SCALE GENOMIC DNA]</scope>
    <source>
        <strain evidence="6 7">NCTC12230</strain>
    </source>
</reference>
<dbReference type="Pfam" id="PF00929">
    <property type="entry name" value="RNase_T"/>
    <property type="match status" value="1"/>
</dbReference>
<evidence type="ECO:0000259" key="5">
    <source>
        <dbReference type="SMART" id="SM00479"/>
    </source>
</evidence>
<dbReference type="NCBIfam" id="TIGR00573">
    <property type="entry name" value="dnaq"/>
    <property type="match status" value="1"/>
</dbReference>
<evidence type="ECO:0000313" key="7">
    <source>
        <dbReference type="Proteomes" id="UP000215033"/>
    </source>
</evidence>
<evidence type="ECO:0000256" key="3">
    <source>
        <dbReference type="ARBA" id="ARBA00026073"/>
    </source>
</evidence>
<dbReference type="FunFam" id="3.30.420.10:FF:000045">
    <property type="entry name" value="3'-5' exonuclease DinG"/>
    <property type="match status" value="1"/>
</dbReference>
<gene>
    <name evidence="6" type="primary">polC_1</name>
    <name evidence="6" type="ORF">SAMEA4504057_02046</name>
</gene>
<dbReference type="PANTHER" id="PTHR30231">
    <property type="entry name" value="DNA POLYMERASE III SUBUNIT EPSILON"/>
    <property type="match status" value="1"/>
</dbReference>
<protein>
    <recommendedName>
        <fullName evidence="1">DNA-directed DNA polymerase</fullName>
        <ecNumber evidence="1">2.7.7.7</ecNumber>
    </recommendedName>
</protein>
<dbReference type="SUPFAM" id="SSF53098">
    <property type="entry name" value="Ribonuclease H-like"/>
    <property type="match status" value="1"/>
</dbReference>